<comment type="similarity">
    <text evidence="8 9">Belongs to the TRAP transporter small permease family.</text>
</comment>
<evidence type="ECO:0000256" key="4">
    <source>
        <dbReference type="ARBA" id="ARBA00022519"/>
    </source>
</evidence>
<feature type="domain" description="Tripartite ATP-independent periplasmic transporters DctQ component" evidence="10">
    <location>
        <begin position="31"/>
        <end position="164"/>
    </location>
</feature>
<keyword evidence="2 9" id="KW-0813">Transport</keyword>
<evidence type="ECO:0000256" key="9">
    <source>
        <dbReference type="RuleBase" id="RU369079"/>
    </source>
</evidence>
<dbReference type="RefSeq" id="WP_284245531.1">
    <property type="nucleotide sequence ID" value="NZ_BSST01000001.1"/>
</dbReference>
<reference evidence="11 12" key="1">
    <citation type="submission" date="2023-03" db="EMBL/GenBank/DDBJ databases">
        <title>Draft genome sequence of Thalassotalea insulae KCTC 62186T.</title>
        <authorList>
            <person name="Sawabe T."/>
        </authorList>
    </citation>
    <scope>NUCLEOTIDE SEQUENCE [LARGE SCALE GENOMIC DNA]</scope>
    <source>
        <strain evidence="11 12">KCTC 62186</strain>
    </source>
</reference>
<feature type="transmembrane region" description="Helical" evidence="9">
    <location>
        <begin position="93"/>
        <end position="116"/>
    </location>
</feature>
<evidence type="ECO:0000313" key="12">
    <source>
        <dbReference type="Proteomes" id="UP001157186"/>
    </source>
</evidence>
<dbReference type="InterPro" id="IPR007387">
    <property type="entry name" value="TRAP_DctQ"/>
</dbReference>
<comment type="subunit">
    <text evidence="9">The complex comprises the extracytoplasmic solute receptor protein and the two transmembrane proteins.</text>
</comment>
<sequence length="180" mass="20177">MFTQWLTLTISAIDKFTEHTGKLIAWLTLAMVLLSFAIVVLRYGFNLGWVAMQESVLYFHGMVFMLGAAYTLKADGHVRVDIFYHKFSLKQQALVNIFGGIFMLLPVCISIFIISFDYVMTSWRIMEQSAEAGGLPFVYINKSLILLLAVTLTLQGIAEICRNILRLNIGDANSIAGGQR</sequence>
<evidence type="ECO:0000256" key="2">
    <source>
        <dbReference type="ARBA" id="ARBA00022448"/>
    </source>
</evidence>
<dbReference type="PANTHER" id="PTHR35011">
    <property type="entry name" value="2,3-DIKETO-L-GULONATE TRAP TRANSPORTER SMALL PERMEASE PROTEIN YIAM"/>
    <property type="match status" value="1"/>
</dbReference>
<protein>
    <recommendedName>
        <fullName evidence="9">TRAP transporter small permease protein</fullName>
    </recommendedName>
</protein>
<organism evidence="11 12">
    <name type="scientific">Thalassotalea insulae</name>
    <dbReference type="NCBI Taxonomy" id="2056778"/>
    <lineage>
        <taxon>Bacteria</taxon>
        <taxon>Pseudomonadati</taxon>
        <taxon>Pseudomonadota</taxon>
        <taxon>Gammaproteobacteria</taxon>
        <taxon>Alteromonadales</taxon>
        <taxon>Colwelliaceae</taxon>
        <taxon>Thalassotalea</taxon>
    </lineage>
</organism>
<comment type="function">
    <text evidence="9">Part of the tripartite ATP-independent periplasmic (TRAP) transport system.</text>
</comment>
<feature type="transmembrane region" description="Helical" evidence="9">
    <location>
        <begin position="55"/>
        <end position="72"/>
    </location>
</feature>
<dbReference type="InterPro" id="IPR055348">
    <property type="entry name" value="DctQ"/>
</dbReference>
<comment type="subcellular location">
    <subcellularLocation>
        <location evidence="1 9">Cell inner membrane</location>
        <topology evidence="1 9">Multi-pass membrane protein</topology>
    </subcellularLocation>
</comment>
<dbReference type="EMBL" id="BSST01000001">
    <property type="protein sequence ID" value="GLX79611.1"/>
    <property type="molecule type" value="Genomic_DNA"/>
</dbReference>
<keyword evidence="4 9" id="KW-0997">Cell inner membrane</keyword>
<evidence type="ECO:0000313" key="11">
    <source>
        <dbReference type="EMBL" id="GLX79611.1"/>
    </source>
</evidence>
<keyword evidence="6 9" id="KW-1133">Transmembrane helix</keyword>
<evidence type="ECO:0000256" key="5">
    <source>
        <dbReference type="ARBA" id="ARBA00022692"/>
    </source>
</evidence>
<gene>
    <name evidence="11" type="ORF">tinsulaeT_29510</name>
</gene>
<dbReference type="Proteomes" id="UP001157186">
    <property type="component" value="Unassembled WGS sequence"/>
</dbReference>
<evidence type="ECO:0000256" key="3">
    <source>
        <dbReference type="ARBA" id="ARBA00022475"/>
    </source>
</evidence>
<keyword evidence="5 9" id="KW-0812">Transmembrane</keyword>
<keyword evidence="12" id="KW-1185">Reference proteome</keyword>
<proteinExistence type="inferred from homology"/>
<evidence type="ECO:0000259" key="10">
    <source>
        <dbReference type="Pfam" id="PF04290"/>
    </source>
</evidence>
<dbReference type="PANTHER" id="PTHR35011:SF4">
    <property type="entry name" value="SLL1102 PROTEIN"/>
    <property type="match status" value="1"/>
</dbReference>
<evidence type="ECO:0000256" key="8">
    <source>
        <dbReference type="ARBA" id="ARBA00038436"/>
    </source>
</evidence>
<evidence type="ECO:0000256" key="1">
    <source>
        <dbReference type="ARBA" id="ARBA00004429"/>
    </source>
</evidence>
<feature type="transmembrane region" description="Helical" evidence="9">
    <location>
        <begin position="136"/>
        <end position="158"/>
    </location>
</feature>
<accession>A0ABQ6GZG2</accession>
<keyword evidence="7 9" id="KW-0472">Membrane</keyword>
<evidence type="ECO:0000256" key="6">
    <source>
        <dbReference type="ARBA" id="ARBA00022989"/>
    </source>
</evidence>
<name>A0ABQ6GZG2_9GAMM</name>
<keyword evidence="3" id="KW-1003">Cell membrane</keyword>
<evidence type="ECO:0000256" key="7">
    <source>
        <dbReference type="ARBA" id="ARBA00023136"/>
    </source>
</evidence>
<feature type="transmembrane region" description="Helical" evidence="9">
    <location>
        <begin position="23"/>
        <end position="43"/>
    </location>
</feature>
<dbReference type="Pfam" id="PF04290">
    <property type="entry name" value="DctQ"/>
    <property type="match status" value="1"/>
</dbReference>
<comment type="caution">
    <text evidence="11">The sequence shown here is derived from an EMBL/GenBank/DDBJ whole genome shotgun (WGS) entry which is preliminary data.</text>
</comment>